<protein>
    <submittedName>
        <fullName evidence="6">WD repeat-containing protein 43</fullName>
    </submittedName>
</protein>
<proteinExistence type="inferred from homology"/>
<evidence type="ECO:0000256" key="1">
    <source>
        <dbReference type="ARBA" id="ARBA00004123"/>
    </source>
</evidence>
<dbReference type="OrthoDB" id="30195at2759"/>
<gene>
    <name evidence="6" type="primary">WDR43_1</name>
    <name evidence="6" type="ORF">TNIN_27941</name>
</gene>
<evidence type="ECO:0000313" key="6">
    <source>
        <dbReference type="EMBL" id="GFS53498.1"/>
    </source>
</evidence>
<dbReference type="InterPro" id="IPR052414">
    <property type="entry name" value="U3_snoRNA-assoc_WDR"/>
</dbReference>
<reference evidence="6" key="1">
    <citation type="submission" date="2020-08" db="EMBL/GenBank/DDBJ databases">
        <title>Multicomponent nature underlies the extraordinary mechanical properties of spider dragline silk.</title>
        <authorList>
            <person name="Kono N."/>
            <person name="Nakamura H."/>
            <person name="Mori M."/>
            <person name="Yoshida Y."/>
            <person name="Ohtoshi R."/>
            <person name="Malay A.D."/>
            <person name="Moran D.A.P."/>
            <person name="Tomita M."/>
            <person name="Numata K."/>
            <person name="Arakawa K."/>
        </authorList>
    </citation>
    <scope>NUCLEOTIDE SEQUENCE</scope>
</reference>
<dbReference type="GO" id="GO:0005730">
    <property type="term" value="C:nucleolus"/>
    <property type="evidence" value="ECO:0007669"/>
    <property type="project" value="TreeGrafter"/>
</dbReference>
<dbReference type="EMBL" id="BMAV01026808">
    <property type="protein sequence ID" value="GFS53498.1"/>
    <property type="molecule type" value="Genomic_DNA"/>
</dbReference>
<name>A0A8X6INH9_9ARAC</name>
<organism evidence="6 7">
    <name type="scientific">Trichonephila inaurata madagascariensis</name>
    <dbReference type="NCBI Taxonomy" id="2747483"/>
    <lineage>
        <taxon>Eukaryota</taxon>
        <taxon>Metazoa</taxon>
        <taxon>Ecdysozoa</taxon>
        <taxon>Arthropoda</taxon>
        <taxon>Chelicerata</taxon>
        <taxon>Arachnida</taxon>
        <taxon>Araneae</taxon>
        <taxon>Araneomorphae</taxon>
        <taxon>Entelegynae</taxon>
        <taxon>Araneoidea</taxon>
        <taxon>Nephilidae</taxon>
        <taxon>Trichonephila</taxon>
        <taxon>Trichonephila inaurata</taxon>
    </lineage>
</organism>
<dbReference type="Proteomes" id="UP000886998">
    <property type="component" value="Unassembled WGS sequence"/>
</dbReference>
<feature type="domain" description="Small-subunit processome Utp12" evidence="5">
    <location>
        <begin position="71"/>
        <end position="173"/>
    </location>
</feature>
<comment type="subcellular location">
    <subcellularLocation>
        <location evidence="1">Nucleus</location>
    </subcellularLocation>
</comment>
<evidence type="ECO:0000259" key="5">
    <source>
        <dbReference type="Pfam" id="PF04003"/>
    </source>
</evidence>
<comment type="caution">
    <text evidence="6">The sequence shown here is derived from an EMBL/GenBank/DDBJ whole genome shotgun (WGS) entry which is preliminary data.</text>
</comment>
<dbReference type="PANTHER" id="PTHR44267:SF1">
    <property type="entry name" value="WD REPEAT-CONTAINING PROTEIN 43"/>
    <property type="match status" value="1"/>
</dbReference>
<accession>A0A8X6INH9</accession>
<dbReference type="Pfam" id="PF04003">
    <property type="entry name" value="Utp12"/>
    <property type="match status" value="1"/>
</dbReference>
<keyword evidence="2" id="KW-0539">Nucleus</keyword>
<sequence>MSQYFAPGPIADSVPLKRPQKKKKIDDNMLPIEEHLKALDLGNTPKTVEEEPSIKSDSMVHLLLLALQSKDNNMLNTVFECVDKTVIHNTLRRLPLQSILLVLKELYKRLNEKESRNLGCLRWLTELLTFHLPYLMSCKDIGDILGPISQLIDANVENFPKMRLLQAGLKVLLSQAQSNFSNFTEDPSAQPLIEYESESSNDSDMDDANISENHSEEQVTDDDDSLDEESESSHFESDIEAQNF</sequence>
<dbReference type="PANTHER" id="PTHR44267">
    <property type="entry name" value="WD REPEAT-CONTAINING PROTEIN 43"/>
    <property type="match status" value="1"/>
</dbReference>
<evidence type="ECO:0000313" key="7">
    <source>
        <dbReference type="Proteomes" id="UP000886998"/>
    </source>
</evidence>
<feature type="region of interest" description="Disordered" evidence="4">
    <location>
        <begin position="1"/>
        <end position="24"/>
    </location>
</feature>
<evidence type="ECO:0000256" key="4">
    <source>
        <dbReference type="SAM" id="MobiDB-lite"/>
    </source>
</evidence>
<feature type="compositionally biased region" description="Acidic residues" evidence="4">
    <location>
        <begin position="195"/>
        <end position="209"/>
    </location>
</feature>
<keyword evidence="7" id="KW-1185">Reference proteome</keyword>
<evidence type="ECO:0000256" key="3">
    <source>
        <dbReference type="ARBA" id="ARBA00038335"/>
    </source>
</evidence>
<dbReference type="InterPro" id="IPR007148">
    <property type="entry name" value="SSU_processome_Utp12"/>
</dbReference>
<feature type="region of interest" description="Disordered" evidence="4">
    <location>
        <begin position="182"/>
        <end position="244"/>
    </location>
</feature>
<feature type="compositionally biased region" description="Acidic residues" evidence="4">
    <location>
        <begin position="218"/>
        <end position="230"/>
    </location>
</feature>
<comment type="similarity">
    <text evidence="3">Belongs to the UTP5 family.</text>
</comment>
<dbReference type="AlphaFoldDB" id="A0A8X6INH9"/>
<evidence type="ECO:0000256" key="2">
    <source>
        <dbReference type="ARBA" id="ARBA00023242"/>
    </source>
</evidence>
<dbReference type="GO" id="GO:0000462">
    <property type="term" value="P:maturation of SSU-rRNA from tricistronic rRNA transcript (SSU-rRNA, 5.8S rRNA, LSU-rRNA)"/>
    <property type="evidence" value="ECO:0007669"/>
    <property type="project" value="TreeGrafter"/>
</dbReference>